<dbReference type="Proteomes" id="UP000295391">
    <property type="component" value="Unassembled WGS sequence"/>
</dbReference>
<dbReference type="AlphaFoldDB" id="A0A4R6VV95"/>
<comment type="caution">
    <text evidence="2">The sequence shown here is derived from an EMBL/GenBank/DDBJ whole genome shotgun (WGS) entry which is preliminary data.</text>
</comment>
<feature type="transmembrane region" description="Helical" evidence="1">
    <location>
        <begin position="129"/>
        <end position="152"/>
    </location>
</feature>
<organism evidence="2 3">
    <name type="scientific">Maritalea mobilis</name>
    <dbReference type="NCBI Taxonomy" id="483324"/>
    <lineage>
        <taxon>Bacteria</taxon>
        <taxon>Pseudomonadati</taxon>
        <taxon>Pseudomonadota</taxon>
        <taxon>Alphaproteobacteria</taxon>
        <taxon>Hyphomicrobiales</taxon>
        <taxon>Devosiaceae</taxon>
        <taxon>Maritalea</taxon>
    </lineage>
</organism>
<feature type="transmembrane region" description="Helical" evidence="1">
    <location>
        <begin position="91"/>
        <end position="117"/>
    </location>
</feature>
<feature type="transmembrane region" description="Helical" evidence="1">
    <location>
        <begin position="20"/>
        <end position="40"/>
    </location>
</feature>
<dbReference type="RefSeq" id="WP_133572055.1">
    <property type="nucleotide sequence ID" value="NZ_SNYR01000001.1"/>
</dbReference>
<accession>A0A4R6VV95</accession>
<keyword evidence="3" id="KW-1185">Reference proteome</keyword>
<dbReference type="Pfam" id="PF24686">
    <property type="entry name" value="FLQE3_permease"/>
    <property type="match status" value="1"/>
</dbReference>
<evidence type="ECO:0000313" key="2">
    <source>
        <dbReference type="EMBL" id="TDQ67441.1"/>
    </source>
</evidence>
<dbReference type="InterPro" id="IPR056926">
    <property type="entry name" value="FLQE3_permease"/>
</dbReference>
<keyword evidence="1" id="KW-0472">Membrane</keyword>
<proteinExistence type="predicted"/>
<keyword evidence="1" id="KW-1133">Transmembrane helix</keyword>
<evidence type="ECO:0000313" key="3">
    <source>
        <dbReference type="Proteomes" id="UP000295391"/>
    </source>
</evidence>
<name>A0A4R6VV95_9HYPH</name>
<evidence type="ECO:0000256" key="1">
    <source>
        <dbReference type="SAM" id="Phobius"/>
    </source>
</evidence>
<feature type="transmembrane region" description="Helical" evidence="1">
    <location>
        <begin position="214"/>
        <end position="232"/>
    </location>
</feature>
<reference evidence="2 3" key="1">
    <citation type="submission" date="2019-03" db="EMBL/GenBank/DDBJ databases">
        <title>Genomic Encyclopedia of Type Strains, Phase III (KMG-III): the genomes of soil and plant-associated and newly described type strains.</title>
        <authorList>
            <person name="Whitman W."/>
        </authorList>
    </citation>
    <scope>NUCLEOTIDE SEQUENCE [LARGE SCALE GENOMIC DNA]</scope>
    <source>
        <strain evidence="2 3">CGMCC 1.7002</strain>
    </source>
</reference>
<gene>
    <name evidence="2" type="ORF">ATL17_1454</name>
</gene>
<protein>
    <submittedName>
        <fullName evidence="2">Fluoroquinolone transport system permease protein</fullName>
    </submittedName>
</protein>
<keyword evidence="1" id="KW-0812">Transmembrane</keyword>
<feature type="transmembrane region" description="Helical" evidence="1">
    <location>
        <begin position="46"/>
        <end position="70"/>
    </location>
</feature>
<sequence length="241" mass="26793">MTRLWNQFKTDVRVQFRNKLYHIGIVISALIAIVLSQLVNMEQLGLAFPALVVLIIGGTTMLYVAGMVIFEKDEGTIAATVITPLRDREYLMAKVCSLVMLATLETFISLAGAIAILSFKEPIILPNPLWLILGILSIGTVFTLIGIALVVRYKTITDFLLPMAFVAVTLQLPFLYFLGLVKHWSLLIIPTSAPTMVIMGAYRQLAGWEQIYAIAYTSILLVVLTFWAKAAFDKHIIEKMG</sequence>
<dbReference type="OrthoDB" id="3619398at2"/>
<dbReference type="EMBL" id="SNYR01000001">
    <property type="protein sequence ID" value="TDQ67441.1"/>
    <property type="molecule type" value="Genomic_DNA"/>
</dbReference>
<feature type="transmembrane region" description="Helical" evidence="1">
    <location>
        <begin position="159"/>
        <end position="178"/>
    </location>
</feature>